<organism evidence="5 6">
    <name type="scientific">Aspergillus minisclerotigenes</name>
    <dbReference type="NCBI Taxonomy" id="656917"/>
    <lineage>
        <taxon>Eukaryota</taxon>
        <taxon>Fungi</taxon>
        <taxon>Dikarya</taxon>
        <taxon>Ascomycota</taxon>
        <taxon>Pezizomycotina</taxon>
        <taxon>Eurotiomycetes</taxon>
        <taxon>Eurotiomycetidae</taxon>
        <taxon>Eurotiales</taxon>
        <taxon>Aspergillaceae</taxon>
        <taxon>Aspergillus</taxon>
        <taxon>Aspergillus subgen. Circumdati</taxon>
    </lineage>
</organism>
<dbReference type="PANTHER" id="PTHR43563">
    <property type="entry name" value="AMINE OXIDASE"/>
    <property type="match status" value="1"/>
</dbReference>
<evidence type="ECO:0000259" key="4">
    <source>
        <dbReference type="Pfam" id="PF01593"/>
    </source>
</evidence>
<dbReference type="GO" id="GO:0097621">
    <property type="term" value="F:monoamine oxidase activity"/>
    <property type="evidence" value="ECO:0007669"/>
    <property type="project" value="UniProtKB-EC"/>
</dbReference>
<dbReference type="EMBL" id="ML732782">
    <property type="protein sequence ID" value="KAB8275405.1"/>
    <property type="molecule type" value="Genomic_DNA"/>
</dbReference>
<dbReference type="PANTHER" id="PTHR43563:SF14">
    <property type="entry name" value="AMINE OXIDASE"/>
    <property type="match status" value="1"/>
</dbReference>
<dbReference type="AlphaFoldDB" id="A0A5N6J9F0"/>
<dbReference type="InterPro" id="IPR036188">
    <property type="entry name" value="FAD/NAD-bd_sf"/>
</dbReference>
<reference evidence="5 6" key="1">
    <citation type="submission" date="2019-04" db="EMBL/GenBank/DDBJ databases">
        <title>Fungal friends and foes A comparative genomics study of 23 Aspergillus species from section Flavi.</title>
        <authorList>
            <consortium name="DOE Joint Genome Institute"/>
            <person name="Kjaerbolling I."/>
            <person name="Vesth T.C."/>
            <person name="Frisvad J.C."/>
            <person name="Nybo J.L."/>
            <person name="Theobald S."/>
            <person name="Kildgaard S."/>
            <person name="Petersen T.I."/>
            <person name="Kuo A."/>
            <person name="Sato A."/>
            <person name="Lyhne E.K."/>
            <person name="Kogle M.E."/>
            <person name="Wiebenga A."/>
            <person name="Kun R.S."/>
            <person name="Lubbers R.J."/>
            <person name="Makela M.R."/>
            <person name="Barry K."/>
            <person name="Chovatia M."/>
            <person name="Clum A."/>
            <person name="Daum C."/>
            <person name="Haridas S."/>
            <person name="He G."/>
            <person name="LaButti K."/>
            <person name="Lipzen A."/>
            <person name="Mondo S."/>
            <person name="Pangilinan J."/>
            <person name="Riley R."/>
            <person name="Salamov A."/>
            <person name="Simmons B.A."/>
            <person name="Magnuson J.K."/>
            <person name="Henrissat B."/>
            <person name="Mortensen U.H."/>
            <person name="Larsen T.O."/>
            <person name="De vries R.P."/>
            <person name="Grigoriev I.V."/>
            <person name="Machida M."/>
            <person name="Baker S.E."/>
            <person name="Andersen M.R."/>
        </authorList>
    </citation>
    <scope>NUCLEOTIDE SEQUENCE [LARGE SCALE GENOMIC DNA]</scope>
    <source>
        <strain evidence="5 6">CBS 117635</strain>
    </source>
</reference>
<dbReference type="InterPro" id="IPR002937">
    <property type="entry name" value="Amino_oxidase"/>
</dbReference>
<evidence type="ECO:0000256" key="1">
    <source>
        <dbReference type="ARBA" id="ARBA00005995"/>
    </source>
</evidence>
<evidence type="ECO:0000256" key="3">
    <source>
        <dbReference type="ARBA" id="ARBA00048448"/>
    </source>
</evidence>
<dbReference type="Proteomes" id="UP000326289">
    <property type="component" value="Unassembled WGS sequence"/>
</dbReference>
<dbReference type="Gene3D" id="3.50.50.60">
    <property type="entry name" value="FAD/NAD(P)-binding domain"/>
    <property type="match status" value="3"/>
</dbReference>
<keyword evidence="6" id="KW-1185">Reference proteome</keyword>
<proteinExistence type="inferred from homology"/>
<evidence type="ECO:0000313" key="6">
    <source>
        <dbReference type="Proteomes" id="UP000326289"/>
    </source>
</evidence>
<sequence>MFNVAIIGAGMSGLQAAFSAKQAGLSFCVIEARDRVGGKVWSIPLASGRGTADLGAAWINDELQPRITAYPIDKTAIVQVSENGRLEFTFGVIPDFPPEEKRNLEIIRDHIEAESEKKKAPKSEDDQASLDTYMVNLWVRAMHGVESTEESAVHFINYCRRNHGLLAARVDDHTSGNHLCLQGGTQDIARGIARLVGEQHIYTSHPVYNGKAFVAKKAIVSIPSYVCYVKPWWRVLGYNGFLFSHDGPICILRDSSIPEKNYYSLTCFVNGSVGAEWAKQDPHARRRAVLEQLAKHEPYSQGALSPIPAIGHYVKYQSVHGKPVGNIHFVGTEYSDHWKGYMEGALTSGAQGAEEVLRALKAPESRL</sequence>
<dbReference type="Gene3D" id="1.10.405.10">
    <property type="entry name" value="Guanine Nucleotide Dissociation Inhibitor, domain 1"/>
    <property type="match status" value="1"/>
</dbReference>
<feature type="domain" description="Amine oxidase" evidence="4">
    <location>
        <begin position="264"/>
        <end position="357"/>
    </location>
</feature>
<name>A0A5N6J9F0_9EURO</name>
<dbReference type="EC" id="1.4.3.4" evidence="2"/>
<evidence type="ECO:0000256" key="2">
    <source>
        <dbReference type="ARBA" id="ARBA00012804"/>
    </source>
</evidence>
<protein>
    <recommendedName>
        <fullName evidence="2">monoamine oxidase</fullName>
        <ecNumber evidence="2">1.4.3.4</ecNumber>
    </recommendedName>
</protein>
<feature type="domain" description="Amine oxidase" evidence="4">
    <location>
        <begin position="11"/>
        <end position="206"/>
    </location>
</feature>
<comment type="catalytic activity">
    <reaction evidence="3">
        <text>a secondary aliphatic amine + O2 + H2O = a primary amine + an aldehyde + H2O2</text>
        <dbReference type="Rhea" id="RHEA:26414"/>
        <dbReference type="ChEBI" id="CHEBI:15377"/>
        <dbReference type="ChEBI" id="CHEBI:15379"/>
        <dbReference type="ChEBI" id="CHEBI:16240"/>
        <dbReference type="ChEBI" id="CHEBI:17478"/>
        <dbReference type="ChEBI" id="CHEBI:58855"/>
        <dbReference type="ChEBI" id="CHEBI:65296"/>
        <dbReference type="EC" id="1.4.3.4"/>
    </reaction>
</comment>
<dbReference type="Pfam" id="PF01593">
    <property type="entry name" value="Amino_oxidase"/>
    <property type="match status" value="2"/>
</dbReference>
<dbReference type="Gene3D" id="3.90.660.10">
    <property type="match status" value="2"/>
</dbReference>
<dbReference type="SUPFAM" id="SSF54373">
    <property type="entry name" value="FAD-linked reductases, C-terminal domain"/>
    <property type="match status" value="1"/>
</dbReference>
<comment type="similarity">
    <text evidence="1">Belongs to the flavin monoamine oxidase family.</text>
</comment>
<evidence type="ECO:0000313" key="5">
    <source>
        <dbReference type="EMBL" id="KAB8275405.1"/>
    </source>
</evidence>
<dbReference type="SUPFAM" id="SSF51905">
    <property type="entry name" value="FAD/NAD(P)-binding domain"/>
    <property type="match status" value="1"/>
</dbReference>
<accession>A0A5N6J9F0</accession>
<dbReference type="InterPro" id="IPR050703">
    <property type="entry name" value="Flavin_MAO"/>
</dbReference>
<gene>
    <name evidence="5" type="ORF">BDV30DRAFT_225155</name>
</gene>